<feature type="compositionally biased region" description="Pro residues" evidence="1">
    <location>
        <begin position="158"/>
        <end position="167"/>
    </location>
</feature>
<reference evidence="3 4" key="1">
    <citation type="submission" date="2006-08" db="EMBL/GenBank/DDBJ databases">
        <title>Complete sequence of Maricaulis maris MCS10.</title>
        <authorList>
            <consortium name="US DOE Joint Genome Institute"/>
            <person name="Copeland A."/>
            <person name="Lucas S."/>
            <person name="Lapidus A."/>
            <person name="Barry K."/>
            <person name="Detter J.C."/>
            <person name="Glavina del Rio T."/>
            <person name="Hammon N."/>
            <person name="Israni S."/>
            <person name="Dalin E."/>
            <person name="Tice H."/>
            <person name="Pitluck S."/>
            <person name="Saunders E."/>
            <person name="Brettin T."/>
            <person name="Bruce D."/>
            <person name="Han C."/>
            <person name="Tapia R."/>
            <person name="Gilna P."/>
            <person name="Schmutz J."/>
            <person name="Larimer F."/>
            <person name="Land M."/>
            <person name="Hauser L."/>
            <person name="Kyrpides N."/>
            <person name="Mikhailova N."/>
            <person name="Viollier P."/>
            <person name="Stephens C."/>
            <person name="Richardson P."/>
        </authorList>
    </citation>
    <scope>NUCLEOTIDE SEQUENCE [LARGE SCALE GENOMIC DNA]</scope>
    <source>
        <strain evidence="3 4">MCS10</strain>
    </source>
</reference>
<accession>Q0AS56</accession>
<proteinExistence type="predicted"/>
<sequence precursor="true">MKPLKARLPIALLALAGSVLATGAASAGTWHLNAGACPDLREGRIDSRYDGGRYDRREDRRDRSVIDCPNSAWSYEPDRWERDRQYMRIAAQPRSPGLVYVARNGDFFVRDYRGQTRWIDVEVHYPRAFHGRRFAPDRRDLDRHPLAPHPRDRHPMIRPAPRPYRGW</sequence>
<feature type="chain" id="PRO_5004168457" description="Secreted protein" evidence="2">
    <location>
        <begin position="22"/>
        <end position="167"/>
    </location>
</feature>
<keyword evidence="2" id="KW-0732">Signal</keyword>
<feature type="signal peptide" evidence="2">
    <location>
        <begin position="1"/>
        <end position="21"/>
    </location>
</feature>
<keyword evidence="4" id="KW-1185">Reference proteome</keyword>
<gene>
    <name evidence="3" type="ordered locus">Mmar10_0588</name>
</gene>
<feature type="compositionally biased region" description="Basic and acidic residues" evidence="1">
    <location>
        <begin position="139"/>
        <end position="155"/>
    </location>
</feature>
<dbReference type="HOGENOM" id="CLU_1592611_0_0_5"/>
<evidence type="ECO:0000256" key="1">
    <source>
        <dbReference type="SAM" id="MobiDB-lite"/>
    </source>
</evidence>
<evidence type="ECO:0000313" key="4">
    <source>
        <dbReference type="Proteomes" id="UP000001964"/>
    </source>
</evidence>
<dbReference type="AlphaFoldDB" id="Q0AS56"/>
<name>Q0AS56_MARMM</name>
<dbReference type="eggNOG" id="ENOG50302R1">
    <property type="taxonomic scope" value="Bacteria"/>
</dbReference>
<protein>
    <recommendedName>
        <fullName evidence="5">Secreted protein</fullName>
    </recommendedName>
</protein>
<evidence type="ECO:0008006" key="5">
    <source>
        <dbReference type="Google" id="ProtNLM"/>
    </source>
</evidence>
<evidence type="ECO:0000313" key="3">
    <source>
        <dbReference type="EMBL" id="ABI64881.1"/>
    </source>
</evidence>
<dbReference type="KEGG" id="mmr:Mmar10_0588"/>
<evidence type="ECO:0000256" key="2">
    <source>
        <dbReference type="SAM" id="SignalP"/>
    </source>
</evidence>
<dbReference type="Proteomes" id="UP000001964">
    <property type="component" value="Chromosome"/>
</dbReference>
<dbReference type="EMBL" id="CP000449">
    <property type="protein sequence ID" value="ABI64881.1"/>
    <property type="molecule type" value="Genomic_DNA"/>
</dbReference>
<organism evidence="3 4">
    <name type="scientific">Maricaulis maris (strain MCS10)</name>
    <name type="common">Caulobacter maris</name>
    <dbReference type="NCBI Taxonomy" id="394221"/>
    <lineage>
        <taxon>Bacteria</taxon>
        <taxon>Pseudomonadati</taxon>
        <taxon>Pseudomonadota</taxon>
        <taxon>Alphaproteobacteria</taxon>
        <taxon>Maricaulales</taxon>
        <taxon>Maricaulaceae</taxon>
        <taxon>Maricaulis</taxon>
    </lineage>
</organism>
<dbReference type="RefSeq" id="WP_011642528.1">
    <property type="nucleotide sequence ID" value="NC_008347.1"/>
</dbReference>
<feature type="region of interest" description="Disordered" evidence="1">
    <location>
        <begin position="139"/>
        <end position="167"/>
    </location>
</feature>
<dbReference type="OrthoDB" id="7619985at2"/>